<feature type="region of interest" description="Disordered" evidence="14">
    <location>
        <begin position="426"/>
        <end position="447"/>
    </location>
</feature>
<feature type="transmembrane region" description="Helical" evidence="15">
    <location>
        <begin position="81"/>
        <end position="99"/>
    </location>
</feature>
<keyword evidence="11 15" id="KW-0472">Membrane</keyword>
<dbReference type="Pfam" id="PF09799">
    <property type="entry name" value="Transmemb_17"/>
    <property type="match status" value="1"/>
</dbReference>
<comment type="similarity">
    <text evidence="4">Belongs to the TMEM138 family.</text>
</comment>
<proteinExistence type="inferred from homology"/>
<reference evidence="16" key="3">
    <citation type="submission" date="2025-09" db="UniProtKB">
        <authorList>
            <consortium name="Ensembl"/>
        </authorList>
    </citation>
    <scope>IDENTIFICATION</scope>
</reference>
<keyword evidence="9 15" id="KW-1133">Transmembrane helix</keyword>
<evidence type="ECO:0000256" key="13">
    <source>
        <dbReference type="ARBA" id="ARBA00023273"/>
    </source>
</evidence>
<evidence type="ECO:0000256" key="7">
    <source>
        <dbReference type="ARBA" id="ARBA00022692"/>
    </source>
</evidence>
<dbReference type="GO" id="GO:0030030">
    <property type="term" value="P:cell projection organization"/>
    <property type="evidence" value="ECO:0007669"/>
    <property type="project" value="UniProtKB-KW"/>
</dbReference>
<keyword evidence="10" id="KW-0969">Cilium</keyword>
<keyword evidence="12" id="KW-0325">Glycoprotein</keyword>
<gene>
    <name evidence="16" type="primary">TMEM138</name>
</gene>
<dbReference type="InterPro" id="IPR019184">
    <property type="entry name" value="Uncharacterised_TM-17"/>
</dbReference>
<dbReference type="GO" id="GO:0005929">
    <property type="term" value="C:cilium"/>
    <property type="evidence" value="ECO:0007669"/>
    <property type="project" value="UniProtKB-SubCell"/>
</dbReference>
<evidence type="ECO:0000313" key="16">
    <source>
        <dbReference type="Ensembl" id="ENSFALP00000019748.1"/>
    </source>
</evidence>
<keyword evidence="17" id="KW-1185">Reference proteome</keyword>
<evidence type="ECO:0000256" key="6">
    <source>
        <dbReference type="ARBA" id="ARBA00022554"/>
    </source>
</evidence>
<reference evidence="16 17" key="1">
    <citation type="journal article" date="2012" name="Nature">
        <title>The genomic landscape of species divergence in Ficedula flycatchers.</title>
        <authorList>
            <person name="Ellegren H."/>
            <person name="Smeds L."/>
            <person name="Burri R."/>
            <person name="Olason P.I."/>
            <person name="Backstrom N."/>
            <person name="Kawakami T."/>
            <person name="Kunstner A."/>
            <person name="Makinen H."/>
            <person name="Nadachowska-Brzyska K."/>
            <person name="Qvarnstrom A."/>
            <person name="Uebbing S."/>
            <person name="Wolf J.B."/>
        </authorList>
    </citation>
    <scope>NUCLEOTIDE SEQUENCE [LARGE SCALE GENOMIC DNA]</scope>
</reference>
<feature type="transmembrane region" description="Helical" evidence="15">
    <location>
        <begin position="36"/>
        <end position="61"/>
    </location>
</feature>
<evidence type="ECO:0000256" key="10">
    <source>
        <dbReference type="ARBA" id="ARBA00023069"/>
    </source>
</evidence>
<dbReference type="PANTHER" id="PTHR13306">
    <property type="entry name" value="TRANSMEMBRANE PROTEIN 138"/>
    <property type="match status" value="1"/>
</dbReference>
<evidence type="ECO:0000256" key="14">
    <source>
        <dbReference type="SAM" id="MobiDB-lite"/>
    </source>
</evidence>
<reference evidence="16" key="2">
    <citation type="submission" date="2025-08" db="UniProtKB">
        <authorList>
            <consortium name="Ensembl"/>
        </authorList>
    </citation>
    <scope>IDENTIFICATION</scope>
</reference>
<evidence type="ECO:0000256" key="2">
    <source>
        <dbReference type="ARBA" id="ARBA00004128"/>
    </source>
</evidence>
<name>A0A803VAJ2_FICAL</name>
<evidence type="ECO:0000256" key="12">
    <source>
        <dbReference type="ARBA" id="ARBA00023180"/>
    </source>
</evidence>
<dbReference type="AlphaFoldDB" id="A0A803VAJ2"/>
<feature type="transmembrane region" description="Helical" evidence="15">
    <location>
        <begin position="6"/>
        <end position="24"/>
    </location>
</feature>
<comment type="subcellular location">
    <subcellularLocation>
        <location evidence="3">Cell projection</location>
        <location evidence="3">Cilium</location>
    </subcellularLocation>
    <subcellularLocation>
        <location evidence="2">Vacuole membrane</location>
        <topology evidence="2">Multi-pass membrane protein</topology>
    </subcellularLocation>
</comment>
<feature type="transmembrane region" description="Helical" evidence="15">
    <location>
        <begin position="523"/>
        <end position="542"/>
    </location>
</feature>
<evidence type="ECO:0000256" key="11">
    <source>
        <dbReference type="ARBA" id="ARBA00023136"/>
    </source>
</evidence>
<comment type="function">
    <text evidence="1">Required for ciliogenesis.</text>
</comment>
<organism evidence="16 17">
    <name type="scientific">Ficedula albicollis</name>
    <name type="common">Collared flycatcher</name>
    <name type="synonym">Muscicapa albicollis</name>
    <dbReference type="NCBI Taxonomy" id="59894"/>
    <lineage>
        <taxon>Eukaryota</taxon>
        <taxon>Metazoa</taxon>
        <taxon>Chordata</taxon>
        <taxon>Craniata</taxon>
        <taxon>Vertebrata</taxon>
        <taxon>Euteleostomi</taxon>
        <taxon>Archelosauria</taxon>
        <taxon>Archosauria</taxon>
        <taxon>Dinosauria</taxon>
        <taxon>Saurischia</taxon>
        <taxon>Theropoda</taxon>
        <taxon>Coelurosauria</taxon>
        <taxon>Aves</taxon>
        <taxon>Neognathae</taxon>
        <taxon>Neoaves</taxon>
        <taxon>Telluraves</taxon>
        <taxon>Australaves</taxon>
        <taxon>Passeriformes</taxon>
        <taxon>Muscicapidae</taxon>
        <taxon>Ficedula</taxon>
    </lineage>
</organism>
<feature type="transmembrane region" description="Helical" evidence="15">
    <location>
        <begin position="554"/>
        <end position="575"/>
    </location>
</feature>
<dbReference type="PANTHER" id="PTHR13306:SF6">
    <property type="entry name" value="TRANSMEMBRANE PROTEIN 138"/>
    <property type="match status" value="1"/>
</dbReference>
<dbReference type="GeneTree" id="ENSGT00390000018587"/>
<keyword evidence="6" id="KW-0926">Vacuole</keyword>
<protein>
    <recommendedName>
        <fullName evidence="5">Transmembrane protein 138</fullName>
    </recommendedName>
</protein>
<sequence>MLQPSNYSLVLFLQFLLLSYDLFVNSFSELLRTAPAVQLVLFIIQDIAIVFNVIIVFLMFFNTYVFQAGLVNLLFHKFKGTILLSAAYLALSISFHVWIMNLRWRDSGRFIWTEGLQTLFVFQRLGKDSQDRGGILYPLGVQGALSHPKIPCSGSALLLLLQADSCAPGRPPLLPGFTLAPQGICPLPWLMDPWNPLESPCTPQALSGSVPPHLFSRDQPLGFWESAGGLWGIPAFQGHSLCWDWNVFGNPKRINQMRFPEAAGCLCPSAVTAALPTALRGNPARRCARSRRKGIFLPVFQCGILLPLDTGGVVWRDGVSNPRLGGRSSNHRAVRVERRRARRQAIEREAGESGSALAVRALALAPPCGRARRRRFPWRWKMAPRGGSGSWGETGDAGGCAGYREKPGWERRWDRGWGAAKALQGSGGRAAMPAPCPPSRPHRVPSGRHRSSAPLQVLLFLNGWYCATYFLLEAFVFVYKGLLLPYPVSNLVLDVVLLLLYLGIEATRIFFGSKGNLCQRKVPLSLSLALTVPAAVLAVYYLLIQTYSLRLEAFLSAILLLFYGLELFLGLLALLSFSRCCILRTGGPSTGAARLVWHPHIPVSVLFHSADPY</sequence>
<dbReference type="GO" id="GO:0005774">
    <property type="term" value="C:vacuolar membrane"/>
    <property type="evidence" value="ECO:0007669"/>
    <property type="project" value="UniProtKB-SubCell"/>
</dbReference>
<keyword evidence="13" id="KW-0966">Cell projection</keyword>
<dbReference type="Proteomes" id="UP000016665">
    <property type="component" value="Chromosome 5"/>
</dbReference>
<dbReference type="Ensembl" id="ENSFALT00000041931.1">
    <property type="protein sequence ID" value="ENSFALP00000019748.1"/>
    <property type="gene ID" value="ENSFALG00000023293.1"/>
</dbReference>
<dbReference type="Pfam" id="PF14935">
    <property type="entry name" value="TMEM138"/>
    <property type="match status" value="1"/>
</dbReference>
<keyword evidence="8" id="KW-0970">Cilium biogenesis/degradation</keyword>
<accession>A0A803VAJ2</accession>
<evidence type="ECO:0000256" key="1">
    <source>
        <dbReference type="ARBA" id="ARBA00003709"/>
    </source>
</evidence>
<dbReference type="InterPro" id="IPR024133">
    <property type="entry name" value="TM_138"/>
</dbReference>
<evidence type="ECO:0000256" key="8">
    <source>
        <dbReference type="ARBA" id="ARBA00022794"/>
    </source>
</evidence>
<evidence type="ECO:0000256" key="4">
    <source>
        <dbReference type="ARBA" id="ARBA00010572"/>
    </source>
</evidence>
<evidence type="ECO:0000256" key="15">
    <source>
        <dbReference type="SAM" id="Phobius"/>
    </source>
</evidence>
<evidence type="ECO:0000313" key="17">
    <source>
        <dbReference type="Proteomes" id="UP000016665"/>
    </source>
</evidence>
<evidence type="ECO:0000256" key="5">
    <source>
        <dbReference type="ARBA" id="ARBA00014515"/>
    </source>
</evidence>
<feature type="transmembrane region" description="Helical" evidence="15">
    <location>
        <begin position="457"/>
        <end position="479"/>
    </location>
</feature>
<evidence type="ECO:0000256" key="3">
    <source>
        <dbReference type="ARBA" id="ARBA00004138"/>
    </source>
</evidence>
<evidence type="ECO:0000256" key="9">
    <source>
        <dbReference type="ARBA" id="ARBA00022989"/>
    </source>
</evidence>
<feature type="transmembrane region" description="Helical" evidence="15">
    <location>
        <begin position="491"/>
        <end position="511"/>
    </location>
</feature>
<keyword evidence="7 15" id="KW-0812">Transmembrane</keyword>